<dbReference type="Proteomes" id="UP000004625">
    <property type="component" value="Unassembled WGS sequence"/>
</dbReference>
<sequence>MVFIQSFRQICLVICGQMTTRNPQVHLRNQFIILLSTCLFRK</sequence>
<evidence type="ECO:0000313" key="2">
    <source>
        <dbReference type="Proteomes" id="UP000004625"/>
    </source>
</evidence>
<dbReference type="EMBL" id="AGEY01000073">
    <property type="protein sequence ID" value="EHL98533.1"/>
    <property type="molecule type" value="Genomic_DNA"/>
</dbReference>
<name>G9ZPC2_9LACO</name>
<evidence type="ECO:0000313" key="1">
    <source>
        <dbReference type="EMBL" id="EHL98533.1"/>
    </source>
</evidence>
<keyword evidence="2" id="KW-1185">Reference proteome</keyword>
<gene>
    <name evidence="1" type="ORF">HMPREF9103_01576</name>
</gene>
<dbReference type="AlphaFoldDB" id="G9ZPC2"/>
<dbReference type="HOGENOM" id="CLU_3253292_0_0_9"/>
<proteinExistence type="predicted"/>
<accession>G9ZPC2</accession>
<reference evidence="1 2" key="1">
    <citation type="submission" date="2011-09" db="EMBL/GenBank/DDBJ databases">
        <authorList>
            <person name="Weinstock G."/>
            <person name="Sodergren E."/>
            <person name="Clifton S."/>
            <person name="Fulton L."/>
            <person name="Fulton B."/>
            <person name="Courtney L."/>
            <person name="Fronick C."/>
            <person name="Harrison M."/>
            <person name="Strong C."/>
            <person name="Farmer C."/>
            <person name="Delahaunty K."/>
            <person name="Markovic C."/>
            <person name="Hall O."/>
            <person name="Minx P."/>
            <person name="Tomlinson C."/>
            <person name="Mitreva M."/>
            <person name="Hou S."/>
            <person name="Chen J."/>
            <person name="Wollam A."/>
            <person name="Pepin K.H."/>
            <person name="Johnson M."/>
            <person name="Bhonagiri V."/>
            <person name="Zhang X."/>
            <person name="Suruliraj S."/>
            <person name="Warren W."/>
            <person name="Chinwalla A."/>
            <person name="Mardis E.R."/>
            <person name="Wilson R.K."/>
        </authorList>
    </citation>
    <scope>NUCLEOTIDE SEQUENCE [LARGE SCALE GENOMIC DNA]</scope>
    <source>
        <strain evidence="1 2">F0439</strain>
    </source>
</reference>
<comment type="caution">
    <text evidence="1">The sequence shown here is derived from an EMBL/GenBank/DDBJ whole genome shotgun (WGS) entry which is preliminary data.</text>
</comment>
<protein>
    <submittedName>
        <fullName evidence="1">Uncharacterized protein</fullName>
    </submittedName>
</protein>
<organism evidence="1 2">
    <name type="scientific">Lentilactobacillus parafarraginis F0439</name>
    <dbReference type="NCBI Taxonomy" id="797515"/>
    <lineage>
        <taxon>Bacteria</taxon>
        <taxon>Bacillati</taxon>
        <taxon>Bacillota</taxon>
        <taxon>Bacilli</taxon>
        <taxon>Lactobacillales</taxon>
        <taxon>Lactobacillaceae</taxon>
        <taxon>Lentilactobacillus</taxon>
    </lineage>
</organism>